<dbReference type="RefSeq" id="WP_148456118.1">
    <property type="nucleotide sequence ID" value="NZ_VSFC01000052.1"/>
</dbReference>
<protein>
    <submittedName>
        <fullName evidence="6">T9SS type A sorting domain-containing protein</fullName>
    </submittedName>
</protein>
<name>A0A5D0G331_9FLAO</name>
<proteinExistence type="predicted"/>
<keyword evidence="3" id="KW-0677">Repeat</keyword>
<keyword evidence="1" id="KW-0880">Kelch repeat</keyword>
<organism evidence="6 7">
    <name type="scientific">Formosa maritima</name>
    <dbReference type="NCBI Taxonomy" id="2592046"/>
    <lineage>
        <taxon>Bacteria</taxon>
        <taxon>Pseudomonadati</taxon>
        <taxon>Bacteroidota</taxon>
        <taxon>Flavobacteriia</taxon>
        <taxon>Flavobacteriales</taxon>
        <taxon>Flavobacteriaceae</taxon>
        <taxon>Formosa</taxon>
    </lineage>
</organism>
<dbReference type="NCBIfam" id="TIGR04183">
    <property type="entry name" value="Por_Secre_tail"/>
    <property type="match status" value="1"/>
</dbReference>
<dbReference type="SMART" id="SM00612">
    <property type="entry name" value="Kelch"/>
    <property type="match status" value="4"/>
</dbReference>
<accession>A0A5D0G331</accession>
<sequence length="526" mass="59194">MKHLKGLFKKKLTLHLYIPLFFFTIVNSLYSQTWTLKDEDENYIARHECGFVQVGDKFLLIGGRETQVVDIYDYSNNTWTQGASSPILLHHFQAIEYEGLVWVIGALIDNNDPHEAPAEYIYMYNSASNQWIQGLEIPSNRRRGAGGLVVYNNKFYFVGGNIGGHNGNYQSWFDEYNPQTGIWTQLTDAPHQRDHFQAAVYSDKLYLLGGRQSGGPGGSRYPLIPEIDVYNFTTQTWSTLDASKNLPTPRSASAVAVYEDEIYVIAGEVEGTFNDVEALDPVTNTWTIKNPTRKYRDGTQAIVSGNGIFITAGKSGFPLKDMEYYNEDNPVGSPNIESTFSADEYIKSFVYSEEDGTVTLQLVLTNSFGTTGTFIDSIEIIGNDYSFSQTFNNIFLGANSDLIIEVTLNNTTLPENNGIVTVTYNNSSSFNIFLEGDLDSTLNLEPNENNLDYLKLYPNPTRTSFSINKSINHLQIFDITGKLLKEFVGNFDKTHVFDVSNLTNSIYFVTVKNLEGQKNTIKLIKR</sequence>
<dbReference type="Proteomes" id="UP000324550">
    <property type="component" value="Unassembled WGS sequence"/>
</dbReference>
<dbReference type="AlphaFoldDB" id="A0A5D0G331"/>
<evidence type="ECO:0000313" key="6">
    <source>
        <dbReference type="EMBL" id="TYA53081.1"/>
    </source>
</evidence>
<dbReference type="Gene3D" id="2.120.10.80">
    <property type="entry name" value="Kelch-type beta propeller"/>
    <property type="match status" value="2"/>
</dbReference>
<reference evidence="6 7" key="1">
    <citation type="submission" date="2019-08" db="EMBL/GenBank/DDBJ databases">
        <title>Formosa sediminis sp. nov., isolated from marine sediment.</title>
        <authorList>
            <person name="Cao W.R."/>
        </authorList>
    </citation>
    <scope>NUCLEOTIDE SEQUENCE [LARGE SCALE GENOMIC DNA]</scope>
    <source>
        <strain evidence="6 7">1494</strain>
    </source>
</reference>
<comment type="caution">
    <text evidence="6">The sequence shown here is derived from an EMBL/GenBank/DDBJ whole genome shotgun (WGS) entry which is preliminary data.</text>
</comment>
<dbReference type="InterPro" id="IPR006652">
    <property type="entry name" value="Kelch_1"/>
</dbReference>
<dbReference type="OrthoDB" id="9761875at2"/>
<dbReference type="InterPro" id="IPR026444">
    <property type="entry name" value="Secre_tail"/>
</dbReference>
<evidence type="ECO:0000256" key="1">
    <source>
        <dbReference type="ARBA" id="ARBA00022441"/>
    </source>
</evidence>
<evidence type="ECO:0000256" key="3">
    <source>
        <dbReference type="ARBA" id="ARBA00022737"/>
    </source>
</evidence>
<feature type="domain" description="Secretion system C-terminal sorting" evidence="5">
    <location>
        <begin position="456"/>
        <end position="519"/>
    </location>
</feature>
<keyword evidence="4" id="KW-1133">Transmembrane helix</keyword>
<dbReference type="SUPFAM" id="SSF117281">
    <property type="entry name" value="Kelch motif"/>
    <property type="match status" value="1"/>
</dbReference>
<dbReference type="Pfam" id="PF18962">
    <property type="entry name" value="Por_Secre_tail"/>
    <property type="match status" value="1"/>
</dbReference>
<evidence type="ECO:0000256" key="2">
    <source>
        <dbReference type="ARBA" id="ARBA00022729"/>
    </source>
</evidence>
<dbReference type="PANTHER" id="PTHR24412">
    <property type="entry name" value="KELCH PROTEIN"/>
    <property type="match status" value="1"/>
</dbReference>
<keyword evidence="7" id="KW-1185">Reference proteome</keyword>
<dbReference type="EMBL" id="VSFC01000052">
    <property type="protein sequence ID" value="TYA53081.1"/>
    <property type="molecule type" value="Genomic_DNA"/>
</dbReference>
<dbReference type="Pfam" id="PF24681">
    <property type="entry name" value="Kelch_KLHDC2_KLHL20_DRC7"/>
    <property type="match status" value="1"/>
</dbReference>
<dbReference type="InterPro" id="IPR015915">
    <property type="entry name" value="Kelch-typ_b-propeller"/>
</dbReference>
<keyword evidence="4" id="KW-0472">Membrane</keyword>
<feature type="transmembrane region" description="Helical" evidence="4">
    <location>
        <begin position="12"/>
        <end position="30"/>
    </location>
</feature>
<keyword evidence="4" id="KW-0812">Transmembrane</keyword>
<dbReference type="PANTHER" id="PTHR24412:SF441">
    <property type="entry name" value="KELCH-LIKE PROTEIN 28"/>
    <property type="match status" value="1"/>
</dbReference>
<keyword evidence="2" id="KW-0732">Signal</keyword>
<evidence type="ECO:0000256" key="4">
    <source>
        <dbReference type="SAM" id="Phobius"/>
    </source>
</evidence>
<gene>
    <name evidence="6" type="ORF">FVF61_10490</name>
</gene>
<evidence type="ECO:0000313" key="7">
    <source>
        <dbReference type="Proteomes" id="UP000324550"/>
    </source>
</evidence>
<evidence type="ECO:0000259" key="5">
    <source>
        <dbReference type="Pfam" id="PF18962"/>
    </source>
</evidence>